<evidence type="ECO:0000256" key="7">
    <source>
        <dbReference type="SAM" id="MobiDB-lite"/>
    </source>
</evidence>
<feature type="domain" description="ZNF380 coiled-coil" evidence="8">
    <location>
        <begin position="53"/>
        <end position="132"/>
    </location>
</feature>
<dbReference type="InterPro" id="IPR059039">
    <property type="entry name" value="ZNF380_CC"/>
</dbReference>
<keyword evidence="3" id="KW-0479">Metal-binding</keyword>
<organism evidence="9 10">
    <name type="scientific">Auxenochlorella protothecoides</name>
    <name type="common">Green microalga</name>
    <name type="synonym">Chlorella protothecoides</name>
    <dbReference type="NCBI Taxonomy" id="3075"/>
    <lineage>
        <taxon>Eukaryota</taxon>
        <taxon>Viridiplantae</taxon>
        <taxon>Chlorophyta</taxon>
        <taxon>core chlorophytes</taxon>
        <taxon>Trebouxiophyceae</taxon>
        <taxon>Chlorellales</taxon>
        <taxon>Chlorellaceae</taxon>
        <taxon>Auxenochlorella</taxon>
    </lineage>
</organism>
<keyword evidence="5" id="KW-0862">Zinc</keyword>
<feature type="region of interest" description="Disordered" evidence="7">
    <location>
        <begin position="25"/>
        <end position="54"/>
    </location>
</feature>
<evidence type="ECO:0000256" key="4">
    <source>
        <dbReference type="ARBA" id="ARBA00022771"/>
    </source>
</evidence>
<dbReference type="GO" id="GO:0003676">
    <property type="term" value="F:nucleic acid binding"/>
    <property type="evidence" value="ECO:0007669"/>
    <property type="project" value="InterPro"/>
</dbReference>
<dbReference type="GO" id="GO:0008270">
    <property type="term" value="F:zinc ion binding"/>
    <property type="evidence" value="ECO:0007669"/>
    <property type="project" value="UniProtKB-KW"/>
</dbReference>
<evidence type="ECO:0000313" key="10">
    <source>
        <dbReference type="Proteomes" id="UP000279271"/>
    </source>
</evidence>
<dbReference type="AlphaFoldDB" id="A0A3M7KZE8"/>
<keyword evidence="4" id="KW-0863">Zinc-finger</keyword>
<name>A0A3M7KZE8_AUXPR</name>
<sequence length="184" mass="19921">MSGKADFQSQFRAAKSGRAAAAKLVRGKAWKGGQNTVSHNDRGAGTEPTQGAIPKGFFADKAADAKARGEKPISKNQMATEYAAFMKHVEVDSTAAASQQAAEEQESATDRQARDEFEQFVRLQRVQQMQRSVAAHAKGVDADPILEQAVAILTEPEAAVRLPEQALAKKRKVLSVDLRRVEGF</sequence>
<dbReference type="Pfam" id="PF23406">
    <property type="entry name" value="ZNF380_CC"/>
    <property type="match status" value="1"/>
</dbReference>
<dbReference type="GO" id="GO:0033314">
    <property type="term" value="P:mitotic DNA replication checkpoint signaling"/>
    <property type="evidence" value="ECO:0007669"/>
    <property type="project" value="TreeGrafter"/>
</dbReference>
<accession>A0A3M7KZE8</accession>
<dbReference type="GO" id="GO:0033260">
    <property type="term" value="P:nuclear DNA replication"/>
    <property type="evidence" value="ECO:0007669"/>
    <property type="project" value="TreeGrafter"/>
</dbReference>
<keyword evidence="6" id="KW-0539">Nucleus</keyword>
<comment type="caution">
    <text evidence="9">The sequence shown here is derived from an EMBL/GenBank/DDBJ whole genome shotgun (WGS) entry which is preliminary data.</text>
</comment>
<reference evidence="10" key="1">
    <citation type="journal article" date="2018" name="Algal Res.">
        <title>Characterization of plant carbon substrate utilization by Auxenochlorella protothecoides.</title>
        <authorList>
            <person name="Vogler B.W."/>
            <person name="Starkenburg S.R."/>
            <person name="Sudasinghe N."/>
            <person name="Schambach J.Y."/>
            <person name="Rollin J.A."/>
            <person name="Pattathil S."/>
            <person name="Barry A.N."/>
        </authorList>
    </citation>
    <scope>NUCLEOTIDE SEQUENCE [LARGE SCALE GENOMIC DNA]</scope>
    <source>
        <strain evidence="10">UTEX 25</strain>
    </source>
</reference>
<dbReference type="PANTHER" id="PTHR13278">
    <property type="entry name" value="ZINC FINGER PROTEIN 830"/>
    <property type="match status" value="1"/>
</dbReference>
<evidence type="ECO:0000256" key="2">
    <source>
        <dbReference type="ARBA" id="ARBA00022473"/>
    </source>
</evidence>
<dbReference type="GO" id="GO:0044773">
    <property type="term" value="P:mitotic DNA damage checkpoint signaling"/>
    <property type="evidence" value="ECO:0007669"/>
    <property type="project" value="TreeGrafter"/>
</dbReference>
<dbReference type="InterPro" id="IPR040050">
    <property type="entry name" value="ZNF830-like"/>
</dbReference>
<evidence type="ECO:0000313" key="9">
    <source>
        <dbReference type="EMBL" id="RMZ55898.1"/>
    </source>
</evidence>
<evidence type="ECO:0000256" key="5">
    <source>
        <dbReference type="ARBA" id="ARBA00022833"/>
    </source>
</evidence>
<dbReference type="GO" id="GO:0005681">
    <property type="term" value="C:spliceosomal complex"/>
    <property type="evidence" value="ECO:0007669"/>
    <property type="project" value="InterPro"/>
</dbReference>
<comment type="subcellular location">
    <subcellularLocation>
        <location evidence="1">Nucleus speckle</location>
    </subcellularLocation>
</comment>
<protein>
    <recommendedName>
        <fullName evidence="8">ZNF380 coiled-coil domain-containing protein</fullName>
    </recommendedName>
</protein>
<evidence type="ECO:0000256" key="3">
    <source>
        <dbReference type="ARBA" id="ARBA00022723"/>
    </source>
</evidence>
<feature type="region of interest" description="Disordered" evidence="7">
    <location>
        <begin position="96"/>
        <end position="116"/>
    </location>
</feature>
<gene>
    <name evidence="9" type="ORF">APUTEX25_003864</name>
</gene>
<dbReference type="EMBL" id="QOKY01000158">
    <property type="protein sequence ID" value="RMZ55898.1"/>
    <property type="molecule type" value="Genomic_DNA"/>
</dbReference>
<keyword evidence="2" id="KW-0217">Developmental protein</keyword>
<proteinExistence type="predicted"/>
<dbReference type="Proteomes" id="UP000279271">
    <property type="component" value="Unassembled WGS sequence"/>
</dbReference>
<dbReference type="PANTHER" id="PTHR13278:SF0">
    <property type="entry name" value="ZINC FINGER PROTEIN 830"/>
    <property type="match status" value="1"/>
</dbReference>
<evidence type="ECO:0000256" key="6">
    <source>
        <dbReference type="ARBA" id="ARBA00023242"/>
    </source>
</evidence>
<evidence type="ECO:0000256" key="1">
    <source>
        <dbReference type="ARBA" id="ARBA00004324"/>
    </source>
</evidence>
<evidence type="ECO:0000259" key="8">
    <source>
        <dbReference type="Pfam" id="PF23406"/>
    </source>
</evidence>